<evidence type="ECO:0000313" key="11">
    <source>
        <dbReference type="Proteomes" id="UP001273209"/>
    </source>
</evidence>
<dbReference type="InterPro" id="IPR036259">
    <property type="entry name" value="MFS_trans_sf"/>
</dbReference>
<dbReference type="Pfam" id="PF00083">
    <property type="entry name" value="Sugar_tr"/>
    <property type="match status" value="1"/>
</dbReference>
<feature type="transmembrane region" description="Helical" evidence="8">
    <location>
        <begin position="610"/>
        <end position="627"/>
    </location>
</feature>
<reference evidence="10" key="1">
    <citation type="submission" date="2023-11" db="EMBL/GenBank/DDBJ databases">
        <title>The genome sequences of three competitors of mushroom-forming fungi.</title>
        <authorList>
            <person name="Beijen E."/>
            <person name="Ohm R.A."/>
        </authorList>
    </citation>
    <scope>NUCLEOTIDE SEQUENCE</scope>
    <source>
        <strain evidence="10">CBS 100526</strain>
    </source>
</reference>
<keyword evidence="5 8" id="KW-1133">Transmembrane helix</keyword>
<organism evidence="10 11">
    <name type="scientific">Trichoderma aggressivum f. europaeum</name>
    <dbReference type="NCBI Taxonomy" id="173218"/>
    <lineage>
        <taxon>Eukaryota</taxon>
        <taxon>Fungi</taxon>
        <taxon>Dikarya</taxon>
        <taxon>Ascomycota</taxon>
        <taxon>Pezizomycotina</taxon>
        <taxon>Sordariomycetes</taxon>
        <taxon>Hypocreomycetidae</taxon>
        <taxon>Hypocreales</taxon>
        <taxon>Hypocreaceae</taxon>
        <taxon>Trichoderma</taxon>
    </lineage>
</organism>
<dbReference type="InterPro" id="IPR050360">
    <property type="entry name" value="MFS_Sugar_Transporters"/>
</dbReference>
<sequence>MVPHPDSHATEHMNYRELHLRLYKGRPTRPLPCNTMALGASSWYIYRENGLCMDLGLPQRERGRKPMASEKRIRVGKRLGDTDTIRHKVSTSRATRLRCHHITPILRVSGVHQVPAEHNGKRLKVRDPLAGRAFDGSNSTDNPIAACKRVNSYLLRNDLGGVGSAEGRRERIANSRPIMAGPSLFFILTVIIVASGSIPKAPSPPYSLGCIEKNPLTVIQGYDEGGFAAVADMPSFLYDLGLIGRQWEDRRHELIARKANITSFGVLGAAFGAIIALAITDKIGRLRTWRTFMAVWMTGFFITTFSSGIYGLLLFSRLFSGVGAGGLTVVAPLYLTEIARSKSRGMVVSVYMVLLLSFLMFGFFISYGARKSLPPSREQYRVVLCVPLIPGGIALFFSSFLKDTPRWLASKGRNDEALVVLSRLRGAPPNDPAVKKEYAEIVEQVRDAKQRLSDTTTWQIVKEVATIPTYRKRFLLGLAMQTIAQWTGGNGITYYIPTIFRYAGVRSDNISLINSGAYGALKLFFTMIFTWGLIDIIGRRICFMSGLFLQGATHVYMAIYMGIWIDSQNKSASDAAVASVYIYAVGWSIGLCTIQYLYGTEILPTRIRSVCYASNMTIHWFFQFAVVRSTPAMFDGLNIWGAYVFWACICFIGLVVLGLWAPETKGVPMERMEELFSGPWYTGWKAKLGPQRDVEERSLSGSPSEDLGGSSETVQVNVQTKYP</sequence>
<dbReference type="InterPro" id="IPR005829">
    <property type="entry name" value="Sugar_transporter_CS"/>
</dbReference>
<keyword evidence="4 8" id="KW-0812">Transmembrane</keyword>
<evidence type="ECO:0000256" key="4">
    <source>
        <dbReference type="ARBA" id="ARBA00022692"/>
    </source>
</evidence>
<evidence type="ECO:0000256" key="2">
    <source>
        <dbReference type="ARBA" id="ARBA00010992"/>
    </source>
</evidence>
<evidence type="ECO:0000256" key="8">
    <source>
        <dbReference type="SAM" id="Phobius"/>
    </source>
</evidence>
<dbReference type="PRINTS" id="PR00171">
    <property type="entry name" value="SUGRTRNSPORT"/>
</dbReference>
<dbReference type="GO" id="GO:0005351">
    <property type="term" value="F:carbohydrate:proton symporter activity"/>
    <property type="evidence" value="ECO:0007669"/>
    <property type="project" value="TreeGrafter"/>
</dbReference>
<dbReference type="SUPFAM" id="SSF103473">
    <property type="entry name" value="MFS general substrate transporter"/>
    <property type="match status" value="1"/>
</dbReference>
<evidence type="ECO:0000256" key="1">
    <source>
        <dbReference type="ARBA" id="ARBA00004141"/>
    </source>
</evidence>
<feature type="transmembrane region" description="Helical" evidence="8">
    <location>
        <begin position="178"/>
        <end position="198"/>
    </location>
</feature>
<feature type="transmembrane region" description="Helical" evidence="8">
    <location>
        <begin position="516"/>
        <end position="534"/>
    </location>
</feature>
<dbReference type="PROSITE" id="PS50850">
    <property type="entry name" value="MFS"/>
    <property type="match status" value="1"/>
</dbReference>
<dbReference type="PANTHER" id="PTHR48022:SF43">
    <property type="entry name" value="QUINATE TRANSPORTER, PUTATIVE (AFU_ORTHOLOGUE AFUA_1G16230)-RELATED"/>
    <property type="match status" value="1"/>
</dbReference>
<dbReference type="GO" id="GO:0016020">
    <property type="term" value="C:membrane"/>
    <property type="evidence" value="ECO:0007669"/>
    <property type="project" value="UniProtKB-SubCell"/>
</dbReference>
<dbReference type="EMBL" id="JAWRVG010000039">
    <property type="protein sequence ID" value="KAK4066174.1"/>
    <property type="molecule type" value="Genomic_DNA"/>
</dbReference>
<proteinExistence type="inferred from homology"/>
<feature type="transmembrane region" description="Helical" evidence="8">
    <location>
        <begin position="541"/>
        <end position="563"/>
    </location>
</feature>
<feature type="transmembrane region" description="Helical" evidence="8">
    <location>
        <begin position="348"/>
        <end position="368"/>
    </location>
</feature>
<comment type="caution">
    <text evidence="10">The sequence shown here is derived from an EMBL/GenBank/DDBJ whole genome shotgun (WGS) entry which is preliminary data.</text>
</comment>
<name>A0AAE1LWB8_9HYPO</name>
<keyword evidence="6 8" id="KW-0472">Membrane</keyword>
<evidence type="ECO:0000256" key="6">
    <source>
        <dbReference type="ARBA" id="ARBA00023136"/>
    </source>
</evidence>
<dbReference type="RefSeq" id="XP_062752871.1">
    <property type="nucleotide sequence ID" value="XM_062903067.1"/>
</dbReference>
<feature type="compositionally biased region" description="Polar residues" evidence="7">
    <location>
        <begin position="710"/>
        <end position="723"/>
    </location>
</feature>
<feature type="domain" description="Major facilitator superfamily (MFS) profile" evidence="9">
    <location>
        <begin position="209"/>
        <end position="665"/>
    </location>
</feature>
<dbReference type="InterPro" id="IPR003663">
    <property type="entry name" value="Sugar/inositol_transpt"/>
</dbReference>
<gene>
    <name evidence="10" type="ORF">Triagg1_8242</name>
</gene>
<feature type="transmembrane region" description="Helical" evidence="8">
    <location>
        <begin position="380"/>
        <end position="401"/>
    </location>
</feature>
<feature type="transmembrane region" description="Helical" evidence="8">
    <location>
        <begin position="639"/>
        <end position="661"/>
    </location>
</feature>
<evidence type="ECO:0000256" key="7">
    <source>
        <dbReference type="SAM" id="MobiDB-lite"/>
    </source>
</evidence>
<evidence type="ECO:0000259" key="9">
    <source>
        <dbReference type="PROSITE" id="PS50850"/>
    </source>
</evidence>
<dbReference type="Gene3D" id="1.20.1250.20">
    <property type="entry name" value="MFS general substrate transporter like domains"/>
    <property type="match status" value="1"/>
</dbReference>
<dbReference type="InterPro" id="IPR005828">
    <property type="entry name" value="MFS_sugar_transport-like"/>
</dbReference>
<feature type="transmembrane region" description="Helical" evidence="8">
    <location>
        <begin position="318"/>
        <end position="336"/>
    </location>
</feature>
<evidence type="ECO:0000313" key="10">
    <source>
        <dbReference type="EMBL" id="KAK4066174.1"/>
    </source>
</evidence>
<feature type="transmembrane region" description="Helical" evidence="8">
    <location>
        <begin position="575"/>
        <end position="598"/>
    </location>
</feature>
<feature type="transmembrane region" description="Helical" evidence="8">
    <location>
        <begin position="292"/>
        <end position="312"/>
    </location>
</feature>
<dbReference type="GeneID" id="87922972"/>
<dbReference type="InterPro" id="IPR020846">
    <property type="entry name" value="MFS_dom"/>
</dbReference>
<feature type="region of interest" description="Disordered" evidence="7">
    <location>
        <begin position="692"/>
        <end position="723"/>
    </location>
</feature>
<evidence type="ECO:0000256" key="3">
    <source>
        <dbReference type="ARBA" id="ARBA00022448"/>
    </source>
</evidence>
<dbReference type="AlphaFoldDB" id="A0AAE1LWB8"/>
<feature type="transmembrane region" description="Helical" evidence="8">
    <location>
        <begin position="261"/>
        <end position="280"/>
    </location>
</feature>
<feature type="transmembrane region" description="Helical" evidence="8">
    <location>
        <begin position="474"/>
        <end position="496"/>
    </location>
</feature>
<dbReference type="Proteomes" id="UP001273209">
    <property type="component" value="Unassembled WGS sequence"/>
</dbReference>
<dbReference type="PANTHER" id="PTHR48022">
    <property type="entry name" value="PLASTIDIC GLUCOSE TRANSPORTER 4"/>
    <property type="match status" value="1"/>
</dbReference>
<keyword evidence="11" id="KW-1185">Reference proteome</keyword>
<dbReference type="NCBIfam" id="TIGR00879">
    <property type="entry name" value="SP"/>
    <property type="match status" value="1"/>
</dbReference>
<protein>
    <recommendedName>
        <fullName evidence="9">Major facilitator superfamily (MFS) profile domain-containing protein</fullName>
    </recommendedName>
</protein>
<comment type="similarity">
    <text evidence="2">Belongs to the major facilitator superfamily. Sugar transporter (TC 2.A.1.1) family.</text>
</comment>
<accession>A0AAE1LWB8</accession>
<dbReference type="PROSITE" id="PS00217">
    <property type="entry name" value="SUGAR_TRANSPORT_2"/>
    <property type="match status" value="1"/>
</dbReference>
<comment type="subcellular location">
    <subcellularLocation>
        <location evidence="1">Membrane</location>
        <topology evidence="1">Multi-pass membrane protein</topology>
    </subcellularLocation>
</comment>
<evidence type="ECO:0000256" key="5">
    <source>
        <dbReference type="ARBA" id="ARBA00022989"/>
    </source>
</evidence>
<keyword evidence="3" id="KW-0813">Transport</keyword>